<sequence length="306" mass="33688">MKRFLAAGSSVFICAISVFLVVPSMAQRLEIPDYEPIDITILKAEEIARFEAPEAIQGAAADADYFYAIVNTVIGKYEKTSGELVDRWTGPRGGPIQHVNSCYVEFADLFCVNSNYPDIPMASSIEIFDTATMEHKRTFSLGLVEEGSITWFDHLGTGWIAGFAQYDGRGGLDYKDHTFSSISRYDSSWRRVGGWMIPQGIIERMTPMAASGGSVGPDGLLYLTGHDLPEMYVLAAPSMGPTLVHIATIEIDAPGQAFSWDKSSNERIVYGISRPDRQVRSFKLPEIELPKGVYRLNSAAVLEPAL</sequence>
<name>A0A2A5AWE8_9GAMM</name>
<comment type="caution">
    <text evidence="1">The sequence shown here is derived from an EMBL/GenBank/DDBJ whole genome shotgun (WGS) entry which is preliminary data.</text>
</comment>
<organism evidence="1 2">
    <name type="scientific">SAR86 cluster bacterium</name>
    <dbReference type="NCBI Taxonomy" id="2030880"/>
    <lineage>
        <taxon>Bacteria</taxon>
        <taxon>Pseudomonadati</taxon>
        <taxon>Pseudomonadota</taxon>
        <taxon>Gammaproteobacteria</taxon>
        <taxon>SAR86 cluster</taxon>
    </lineage>
</organism>
<evidence type="ECO:0000313" key="2">
    <source>
        <dbReference type="Proteomes" id="UP000218327"/>
    </source>
</evidence>
<accession>A0A2A5AWE8</accession>
<reference evidence="2" key="1">
    <citation type="submission" date="2017-08" db="EMBL/GenBank/DDBJ databases">
        <title>A dynamic microbial community with high functional redundancy inhabits the cold, oxic subseafloor aquifer.</title>
        <authorList>
            <person name="Tully B.J."/>
            <person name="Wheat C.G."/>
            <person name="Glazer B.T."/>
            <person name="Huber J.A."/>
        </authorList>
    </citation>
    <scope>NUCLEOTIDE SEQUENCE [LARGE SCALE GENOMIC DNA]</scope>
</reference>
<evidence type="ECO:0000313" key="1">
    <source>
        <dbReference type="EMBL" id="PCJ23565.1"/>
    </source>
</evidence>
<protein>
    <submittedName>
        <fullName evidence="1">Uncharacterized protein</fullName>
    </submittedName>
</protein>
<dbReference type="SUPFAM" id="SSF75011">
    <property type="entry name" value="3-carboxy-cis,cis-mucoante lactonizing enzyme"/>
    <property type="match status" value="1"/>
</dbReference>
<dbReference type="EMBL" id="NVVJ01000037">
    <property type="protein sequence ID" value="PCJ23565.1"/>
    <property type="molecule type" value="Genomic_DNA"/>
</dbReference>
<dbReference type="AlphaFoldDB" id="A0A2A5AWE8"/>
<proteinExistence type="predicted"/>
<dbReference type="Proteomes" id="UP000218327">
    <property type="component" value="Unassembled WGS sequence"/>
</dbReference>
<gene>
    <name evidence="1" type="ORF">COA96_11475</name>
</gene>